<evidence type="ECO:0000313" key="17">
    <source>
        <dbReference type="Proteomes" id="UP001442494"/>
    </source>
</evidence>
<evidence type="ECO:0000259" key="15">
    <source>
        <dbReference type="PROSITE" id="PS50059"/>
    </source>
</evidence>
<dbReference type="HAMAP" id="MF_00303">
    <property type="entry name" value="Trigger_factor_Tig"/>
    <property type="match status" value="1"/>
</dbReference>
<evidence type="ECO:0000256" key="3">
    <source>
        <dbReference type="ARBA" id="ARBA00013194"/>
    </source>
</evidence>
<dbReference type="PANTHER" id="PTHR30560:SF3">
    <property type="entry name" value="TRIGGER FACTOR-LIKE PROTEIN TIG, CHLOROPLASTIC"/>
    <property type="match status" value="1"/>
</dbReference>
<dbReference type="SUPFAM" id="SSF54534">
    <property type="entry name" value="FKBP-like"/>
    <property type="match status" value="1"/>
</dbReference>
<dbReference type="InterPro" id="IPR036611">
    <property type="entry name" value="Trigger_fac_ribosome-bd_sf"/>
</dbReference>
<evidence type="ECO:0000256" key="14">
    <source>
        <dbReference type="SAM" id="MobiDB-lite"/>
    </source>
</evidence>
<organism evidence="16 17">
    <name type="scientific">Funiculus sociatus GB2-A5</name>
    <dbReference type="NCBI Taxonomy" id="2933946"/>
    <lineage>
        <taxon>Bacteria</taxon>
        <taxon>Bacillati</taxon>
        <taxon>Cyanobacteriota</taxon>
        <taxon>Cyanophyceae</taxon>
        <taxon>Coleofasciculales</taxon>
        <taxon>Coleofasciculaceae</taxon>
        <taxon>Funiculus</taxon>
    </lineage>
</organism>
<keyword evidence="5 11" id="KW-0132">Cell division</keyword>
<evidence type="ECO:0000256" key="13">
    <source>
        <dbReference type="RuleBase" id="RU003914"/>
    </source>
</evidence>
<evidence type="ECO:0000256" key="4">
    <source>
        <dbReference type="ARBA" id="ARBA00016902"/>
    </source>
</evidence>
<dbReference type="PIRSF" id="PIRSF003095">
    <property type="entry name" value="Trigger_factor"/>
    <property type="match status" value="1"/>
</dbReference>
<comment type="caution">
    <text evidence="16">The sequence shown here is derived from an EMBL/GenBank/DDBJ whole genome shotgun (WGS) entry which is preliminary data.</text>
</comment>
<dbReference type="PANTHER" id="PTHR30560">
    <property type="entry name" value="TRIGGER FACTOR CHAPERONE AND PEPTIDYL-PROLYL CIS/TRANS ISOMERASE"/>
    <property type="match status" value="1"/>
</dbReference>
<dbReference type="EMBL" id="JAMPKK010000018">
    <property type="protein sequence ID" value="MEP0864896.1"/>
    <property type="molecule type" value="Genomic_DNA"/>
</dbReference>
<dbReference type="RefSeq" id="WP_190425643.1">
    <property type="nucleotide sequence ID" value="NZ_JAMPKK010000018.1"/>
</dbReference>
<dbReference type="InterPro" id="IPR046357">
    <property type="entry name" value="PPIase_dom_sf"/>
</dbReference>
<dbReference type="Gene3D" id="3.30.70.1050">
    <property type="entry name" value="Trigger factor ribosome-binding domain"/>
    <property type="match status" value="1"/>
</dbReference>
<feature type="compositionally biased region" description="Low complexity" evidence="14">
    <location>
        <begin position="470"/>
        <end position="486"/>
    </location>
</feature>
<dbReference type="Gene3D" id="3.10.50.40">
    <property type="match status" value="1"/>
</dbReference>
<gene>
    <name evidence="11 16" type="primary">tig</name>
    <name evidence="16" type="ORF">NDI37_10480</name>
</gene>
<evidence type="ECO:0000313" key="16">
    <source>
        <dbReference type="EMBL" id="MEP0864896.1"/>
    </source>
</evidence>
<keyword evidence="17" id="KW-1185">Reference proteome</keyword>
<evidence type="ECO:0000256" key="7">
    <source>
        <dbReference type="ARBA" id="ARBA00023186"/>
    </source>
</evidence>
<dbReference type="NCBIfam" id="TIGR00115">
    <property type="entry name" value="tig"/>
    <property type="match status" value="1"/>
</dbReference>
<comment type="similarity">
    <text evidence="2 11 13">Belongs to the FKBP-type PPIase family. Tig subfamily.</text>
</comment>
<dbReference type="SUPFAM" id="SSF109998">
    <property type="entry name" value="Triger factor/SurA peptide-binding domain-like"/>
    <property type="match status" value="1"/>
</dbReference>
<sequence length="486" mass="54262">MKVTQEKLPQSRIGLEIEIPPDQSKNAYEQVVQKLARTVNIPGFRKGKVPRQILLQQLGQTRIKATALEELIQSSLQQALKQEAIEPLGNYQLRSDFDELVGQFKPGEPLTFIAAVDVQPEVSLGDYTGLTVKAEEVPYDPSTVEKFLEERRAELANLIPVEGRPAQMGDVAVVDYSSRLADEPEGEETESIAGGQAEDAQIELVEGKFLKEFVDGIVGMSSGETKQISVNFPEDYRQDLAGKTAIFSITLKDLKEKELPALDDDFAQEVSEFETLAELQESLEKRFRDKAEQETKANKEQALVSELLLKVEADLPETMIQQEVETMLRQTIMQMGQMGIDVKSMFTPEMVKQMGARSRPEAIDRLKQSLALEEIAKRESLQAEPEAITARVNELLEQFPDDQNIDRERLHTIVSADLLKEKAISWLEEHGTIELVPQGTLTPEEDEETEVEVTATEATETETAEETEATEATTQTAQPDAESSLE</sequence>
<name>A0ABV0JN88_9CYAN</name>
<dbReference type="Pfam" id="PF05697">
    <property type="entry name" value="Trigger_N"/>
    <property type="match status" value="1"/>
</dbReference>
<evidence type="ECO:0000256" key="8">
    <source>
        <dbReference type="ARBA" id="ARBA00023235"/>
    </source>
</evidence>
<evidence type="ECO:0000256" key="2">
    <source>
        <dbReference type="ARBA" id="ARBA00005464"/>
    </source>
</evidence>
<dbReference type="InterPro" id="IPR005215">
    <property type="entry name" value="Trig_fac"/>
</dbReference>
<accession>A0ABV0JN88</accession>
<dbReference type="Proteomes" id="UP001442494">
    <property type="component" value="Unassembled WGS sequence"/>
</dbReference>
<protein>
    <recommendedName>
        <fullName evidence="4 11">Trigger factor</fullName>
        <shortName evidence="11">TF</shortName>
        <ecNumber evidence="3 11">5.2.1.8</ecNumber>
    </recommendedName>
    <alternativeName>
        <fullName evidence="10 11">PPIase</fullName>
    </alternativeName>
</protein>
<feature type="domain" description="PPIase FKBP-type" evidence="15">
    <location>
        <begin position="169"/>
        <end position="236"/>
    </location>
</feature>
<dbReference type="PROSITE" id="PS50059">
    <property type="entry name" value="FKBP_PPIASE"/>
    <property type="match status" value="1"/>
</dbReference>
<dbReference type="Pfam" id="PF05698">
    <property type="entry name" value="Trigger_C"/>
    <property type="match status" value="1"/>
</dbReference>
<keyword evidence="7 11" id="KW-0143">Chaperone</keyword>
<feature type="region of interest" description="Disordered" evidence="14">
    <location>
        <begin position="438"/>
        <end position="486"/>
    </location>
</feature>
<evidence type="ECO:0000256" key="10">
    <source>
        <dbReference type="ARBA" id="ARBA00029986"/>
    </source>
</evidence>
<keyword evidence="8 11" id="KW-0413">Isomerase</keyword>
<evidence type="ECO:0000256" key="1">
    <source>
        <dbReference type="ARBA" id="ARBA00000971"/>
    </source>
</evidence>
<dbReference type="InterPro" id="IPR037041">
    <property type="entry name" value="Trigger_fac_C_sf"/>
</dbReference>
<proteinExistence type="inferred from homology"/>
<dbReference type="SUPFAM" id="SSF102735">
    <property type="entry name" value="Trigger factor ribosome-binding domain"/>
    <property type="match status" value="1"/>
</dbReference>
<evidence type="ECO:0000256" key="5">
    <source>
        <dbReference type="ARBA" id="ARBA00022618"/>
    </source>
</evidence>
<reference evidence="16 17" key="1">
    <citation type="submission" date="2022-04" db="EMBL/GenBank/DDBJ databases">
        <title>Positive selection, recombination, and allopatry shape intraspecific diversity of widespread and dominant cyanobacteria.</title>
        <authorList>
            <person name="Wei J."/>
            <person name="Shu W."/>
            <person name="Hu C."/>
        </authorList>
    </citation>
    <scope>NUCLEOTIDE SEQUENCE [LARGE SCALE GENOMIC DNA]</scope>
    <source>
        <strain evidence="16 17">GB2-A5</strain>
    </source>
</reference>
<comment type="subcellular location">
    <subcellularLocation>
        <location evidence="11">Cytoplasm</location>
    </subcellularLocation>
    <text evidence="11">About half TF is bound to the ribosome near the polypeptide exit tunnel while the other half is free in the cytoplasm.</text>
</comment>
<dbReference type="InterPro" id="IPR001179">
    <property type="entry name" value="PPIase_FKBP_dom"/>
</dbReference>
<evidence type="ECO:0000256" key="12">
    <source>
        <dbReference type="PROSITE-ProRule" id="PRU00277"/>
    </source>
</evidence>
<evidence type="ECO:0000256" key="6">
    <source>
        <dbReference type="ARBA" id="ARBA00023110"/>
    </source>
</evidence>
<evidence type="ECO:0000256" key="11">
    <source>
        <dbReference type="HAMAP-Rule" id="MF_00303"/>
    </source>
</evidence>
<comment type="function">
    <text evidence="11">Involved in protein export. Acts as a chaperone by maintaining the newly synthesized protein in an open conformation. Functions as a peptidyl-prolyl cis-trans isomerase.</text>
</comment>
<comment type="domain">
    <text evidence="11">Consists of 3 domains; the N-terminus binds the ribosome, the middle domain has PPIase activity, while the C-terminus has intrinsic chaperone activity on its own.</text>
</comment>
<feature type="compositionally biased region" description="Acidic residues" evidence="14">
    <location>
        <begin position="459"/>
        <end position="469"/>
    </location>
</feature>
<evidence type="ECO:0000256" key="9">
    <source>
        <dbReference type="ARBA" id="ARBA00023306"/>
    </source>
</evidence>
<dbReference type="GO" id="GO:0003755">
    <property type="term" value="F:peptidyl-prolyl cis-trans isomerase activity"/>
    <property type="evidence" value="ECO:0007669"/>
    <property type="project" value="UniProtKB-EC"/>
</dbReference>
<keyword evidence="6 11" id="KW-0697">Rotamase</keyword>
<dbReference type="InterPro" id="IPR008881">
    <property type="entry name" value="Trigger_fac_ribosome-bd_bac"/>
</dbReference>
<dbReference type="InterPro" id="IPR008880">
    <property type="entry name" value="Trigger_fac_C"/>
</dbReference>
<keyword evidence="9 11" id="KW-0131">Cell cycle</keyword>
<dbReference type="Pfam" id="PF00254">
    <property type="entry name" value="FKBP_C"/>
    <property type="match status" value="1"/>
</dbReference>
<keyword evidence="11" id="KW-0963">Cytoplasm</keyword>
<dbReference type="EC" id="5.2.1.8" evidence="3 11"/>
<comment type="catalytic activity">
    <reaction evidence="1 11 12">
        <text>[protein]-peptidylproline (omega=180) = [protein]-peptidylproline (omega=0)</text>
        <dbReference type="Rhea" id="RHEA:16237"/>
        <dbReference type="Rhea" id="RHEA-COMP:10747"/>
        <dbReference type="Rhea" id="RHEA-COMP:10748"/>
        <dbReference type="ChEBI" id="CHEBI:83833"/>
        <dbReference type="ChEBI" id="CHEBI:83834"/>
        <dbReference type="EC" id="5.2.1.8"/>
    </reaction>
</comment>
<dbReference type="Gene3D" id="1.10.3120.10">
    <property type="entry name" value="Trigger factor, C-terminal domain"/>
    <property type="match status" value="1"/>
</dbReference>
<dbReference type="InterPro" id="IPR027304">
    <property type="entry name" value="Trigger_fact/SurA_dom_sf"/>
</dbReference>